<dbReference type="PATRIC" id="fig|1121477.3.peg.2004"/>
<reference evidence="2 4" key="1">
    <citation type="submission" date="2015-03" db="EMBL/GenBank/DDBJ databases">
        <authorList>
            <person name="Hassan Y.I."/>
            <person name="Lepp D."/>
            <person name="Zhou T."/>
        </authorList>
    </citation>
    <scope>NUCLEOTIDE SEQUENCE [LARGE SCALE GENOMIC DNA]</scope>
    <source>
        <strain evidence="2 4">DSM 17137</strain>
    </source>
</reference>
<reference evidence="3 5" key="2">
    <citation type="submission" date="2016-11" db="EMBL/GenBank/DDBJ databases">
        <authorList>
            <person name="Jaros S."/>
            <person name="Januszkiewicz K."/>
            <person name="Wedrychowicz H."/>
        </authorList>
    </citation>
    <scope>NUCLEOTIDE SEQUENCE [LARGE SCALE GENOMIC DNA]</scope>
    <source>
        <strain evidence="3 5">DSM 17137</strain>
    </source>
</reference>
<organism evidence="2 4">
    <name type="scientific">Devosia limi DSM 17137</name>
    <dbReference type="NCBI Taxonomy" id="1121477"/>
    <lineage>
        <taxon>Bacteria</taxon>
        <taxon>Pseudomonadati</taxon>
        <taxon>Pseudomonadota</taxon>
        <taxon>Alphaproteobacteria</taxon>
        <taxon>Hyphomicrobiales</taxon>
        <taxon>Devosiaceae</taxon>
        <taxon>Devosia</taxon>
    </lineage>
</organism>
<proteinExistence type="predicted"/>
<evidence type="ECO:0000313" key="4">
    <source>
        <dbReference type="Proteomes" id="UP000033608"/>
    </source>
</evidence>
<dbReference type="Proteomes" id="UP000033608">
    <property type="component" value="Unassembled WGS sequence"/>
</dbReference>
<dbReference type="AlphaFoldDB" id="A0A0F5LV40"/>
<dbReference type="STRING" id="1121477.SAMN02745223_04121"/>
<dbReference type="EMBL" id="LAJF01000042">
    <property type="protein sequence ID" value="KKB86024.1"/>
    <property type="molecule type" value="Genomic_DNA"/>
</dbReference>
<gene>
    <name evidence="3" type="ORF">SAMN02745223_04121</name>
    <name evidence="2" type="ORF">VW29_04630</name>
</gene>
<evidence type="ECO:0000313" key="2">
    <source>
        <dbReference type="EMBL" id="KKB86024.1"/>
    </source>
</evidence>
<evidence type="ECO:0000313" key="3">
    <source>
        <dbReference type="EMBL" id="SHG00602.1"/>
    </source>
</evidence>
<name>A0A0F5LV40_9HYPH</name>
<evidence type="ECO:0000256" key="1">
    <source>
        <dbReference type="SAM" id="MobiDB-lite"/>
    </source>
</evidence>
<dbReference type="Proteomes" id="UP000184533">
    <property type="component" value="Unassembled WGS sequence"/>
</dbReference>
<evidence type="ECO:0000313" key="5">
    <source>
        <dbReference type="Proteomes" id="UP000184533"/>
    </source>
</evidence>
<feature type="compositionally biased region" description="Pro residues" evidence="1">
    <location>
        <begin position="76"/>
        <end position="86"/>
    </location>
</feature>
<protein>
    <submittedName>
        <fullName evidence="2">Uncharacterized protein</fullName>
    </submittedName>
</protein>
<dbReference type="EMBL" id="FQVC01000022">
    <property type="protein sequence ID" value="SHG00602.1"/>
    <property type="molecule type" value="Genomic_DNA"/>
</dbReference>
<sequence length="86" mass="9541">MSNDHLNGPSLVLRLEFSIADAVQQRGLTAVLRAAVIAWWNLPRLPPDLPARLREDMGLPPDTRPVFCPEPSANPQVPPPLWRPGM</sequence>
<accession>A0A0F5LV40</accession>
<dbReference type="OrthoDB" id="7950561at2"/>
<dbReference type="RefSeq" id="WP_046134128.1">
    <property type="nucleotide sequence ID" value="NZ_FQVC01000022.1"/>
</dbReference>
<feature type="region of interest" description="Disordered" evidence="1">
    <location>
        <begin position="62"/>
        <end position="86"/>
    </location>
</feature>
<keyword evidence="4" id="KW-1185">Reference proteome</keyword>